<dbReference type="GO" id="GO:0004170">
    <property type="term" value="F:dUTP diphosphatase activity"/>
    <property type="evidence" value="ECO:0007669"/>
    <property type="project" value="UniProtKB-UniRule"/>
</dbReference>
<dbReference type="PANTHER" id="PTHR11241:SF0">
    <property type="entry name" value="DEOXYURIDINE 5'-TRIPHOSPHATE NUCLEOTIDOHYDROLASE"/>
    <property type="match status" value="1"/>
</dbReference>
<dbReference type="Pfam" id="PF00692">
    <property type="entry name" value="dUTPase"/>
    <property type="match status" value="1"/>
</dbReference>
<evidence type="ECO:0000313" key="7">
    <source>
        <dbReference type="EnsemblMetazoa" id="tetur09g03540.1"/>
    </source>
</evidence>
<comment type="function">
    <text evidence="5">Involved in nucleotide metabolism via production of dUMP, the immediate precursor of thymidine nucleotides, and decreases the intracellular concentration of dUTP so that uracil cannot be incorporated into DNA.</text>
</comment>
<comment type="catalytic activity">
    <reaction evidence="5">
        <text>dUTP + H2O = dUMP + diphosphate + H(+)</text>
        <dbReference type="Rhea" id="RHEA:10248"/>
        <dbReference type="ChEBI" id="CHEBI:15377"/>
        <dbReference type="ChEBI" id="CHEBI:15378"/>
        <dbReference type="ChEBI" id="CHEBI:33019"/>
        <dbReference type="ChEBI" id="CHEBI:61555"/>
        <dbReference type="ChEBI" id="CHEBI:246422"/>
        <dbReference type="EC" id="3.6.1.23"/>
    </reaction>
</comment>
<evidence type="ECO:0000313" key="8">
    <source>
        <dbReference type="Proteomes" id="UP000015104"/>
    </source>
</evidence>
<dbReference type="UniPathway" id="UPA00610">
    <property type="reaction ID" value="UER00666"/>
</dbReference>
<dbReference type="GO" id="GO:0000287">
    <property type="term" value="F:magnesium ion binding"/>
    <property type="evidence" value="ECO:0007669"/>
    <property type="project" value="UniProtKB-UniRule"/>
</dbReference>
<evidence type="ECO:0000256" key="1">
    <source>
        <dbReference type="ARBA" id="ARBA00005142"/>
    </source>
</evidence>
<reference evidence="7" key="2">
    <citation type="submission" date="2015-06" db="UniProtKB">
        <authorList>
            <consortium name="EnsemblMetazoa"/>
        </authorList>
    </citation>
    <scope>IDENTIFICATION</scope>
</reference>
<evidence type="ECO:0000256" key="4">
    <source>
        <dbReference type="ARBA" id="ARBA00023080"/>
    </source>
</evidence>
<dbReference type="InterPro" id="IPR029054">
    <property type="entry name" value="dUTPase-like"/>
</dbReference>
<organism evidence="7 8">
    <name type="scientific">Tetranychus urticae</name>
    <name type="common">Two-spotted spider mite</name>
    <dbReference type="NCBI Taxonomy" id="32264"/>
    <lineage>
        <taxon>Eukaryota</taxon>
        <taxon>Metazoa</taxon>
        <taxon>Ecdysozoa</taxon>
        <taxon>Arthropoda</taxon>
        <taxon>Chelicerata</taxon>
        <taxon>Arachnida</taxon>
        <taxon>Acari</taxon>
        <taxon>Acariformes</taxon>
        <taxon>Trombidiformes</taxon>
        <taxon>Prostigmata</taxon>
        <taxon>Eleutherengona</taxon>
        <taxon>Raphignathae</taxon>
        <taxon>Tetranychoidea</taxon>
        <taxon>Tetranychidae</taxon>
        <taxon>Tetranychus</taxon>
    </lineage>
</organism>
<evidence type="ECO:0000259" key="6">
    <source>
        <dbReference type="Pfam" id="PF00692"/>
    </source>
</evidence>
<dbReference type="GO" id="GO:0006226">
    <property type="term" value="P:dUMP biosynthetic process"/>
    <property type="evidence" value="ECO:0007669"/>
    <property type="project" value="UniProtKB-UniRule"/>
</dbReference>
<keyword evidence="3 5" id="KW-0378">Hydrolase</keyword>
<keyword evidence="5" id="KW-0479">Metal-binding</keyword>
<dbReference type="STRING" id="32264.T1KDM8"/>
<feature type="domain" description="dUTPase-like" evidence="6">
    <location>
        <begin position="19"/>
        <end position="121"/>
    </location>
</feature>
<dbReference type="Proteomes" id="UP000015104">
    <property type="component" value="Unassembled WGS sequence"/>
</dbReference>
<keyword evidence="4 5" id="KW-0546">Nucleotide metabolism</keyword>
<keyword evidence="5" id="KW-0460">Magnesium</keyword>
<dbReference type="AlphaFoldDB" id="T1KDM8"/>
<dbReference type="GO" id="GO:0046081">
    <property type="term" value="P:dUTP catabolic process"/>
    <property type="evidence" value="ECO:0007669"/>
    <property type="project" value="UniProtKB-UniRule"/>
</dbReference>
<dbReference type="InterPro" id="IPR008181">
    <property type="entry name" value="dUTPase"/>
</dbReference>
<dbReference type="Gene3D" id="2.70.40.10">
    <property type="match status" value="1"/>
</dbReference>
<comment type="similarity">
    <text evidence="2 5">Belongs to the dUTPase family.</text>
</comment>
<proteinExistence type="inferred from homology"/>
<evidence type="ECO:0000256" key="5">
    <source>
        <dbReference type="RuleBase" id="RU367024"/>
    </source>
</evidence>
<dbReference type="InterPro" id="IPR036157">
    <property type="entry name" value="dUTPase-like_sf"/>
</dbReference>
<protein>
    <recommendedName>
        <fullName evidence="5">Deoxyuridine 5'-triphosphate nucleotidohydrolase</fullName>
        <shortName evidence="5">dUTPase</shortName>
        <ecNumber evidence="5">3.6.1.23</ecNumber>
    </recommendedName>
    <alternativeName>
        <fullName evidence="5">dUTP pyrophosphatase</fullName>
    </alternativeName>
</protein>
<dbReference type="HOGENOM" id="CLU_647837_0_0_1"/>
<name>T1KDM8_TETUR</name>
<dbReference type="EMBL" id="CAEY01002021">
    <property type="status" value="NOT_ANNOTATED_CDS"/>
    <property type="molecule type" value="Genomic_DNA"/>
</dbReference>
<accession>T1KDM8</accession>
<sequence>MSLKVKIISRGVSFSSVEQSSFGLSLYCLKKFEIKAKGYITLKTGICVGFDEGYYGQVVADCPPSALITAVGGIIKPNNRSEVEVVLFNLGRKTFTARKGERIAQLIVKQFSNCERKKVRSLYYNLRAL</sequence>
<evidence type="ECO:0000256" key="2">
    <source>
        <dbReference type="ARBA" id="ARBA00006581"/>
    </source>
</evidence>
<dbReference type="eggNOG" id="KOG3370">
    <property type="taxonomic scope" value="Eukaryota"/>
</dbReference>
<dbReference type="InterPro" id="IPR033704">
    <property type="entry name" value="dUTPase_trimeric"/>
</dbReference>
<comment type="cofactor">
    <cofactor evidence="5">
        <name>Mg(2+)</name>
        <dbReference type="ChEBI" id="CHEBI:18420"/>
    </cofactor>
</comment>
<reference evidence="8" key="1">
    <citation type="submission" date="2011-08" db="EMBL/GenBank/DDBJ databases">
        <authorList>
            <person name="Rombauts S."/>
        </authorList>
    </citation>
    <scope>NUCLEOTIDE SEQUENCE</scope>
    <source>
        <strain evidence="8">London</strain>
    </source>
</reference>
<dbReference type="SUPFAM" id="SSF51283">
    <property type="entry name" value="dUTPase-like"/>
    <property type="match status" value="1"/>
</dbReference>
<comment type="pathway">
    <text evidence="1 5">Pyrimidine metabolism; dUMP biosynthesis; dUMP from dCTP (dUTP route): step 2/2.</text>
</comment>
<evidence type="ECO:0000256" key="3">
    <source>
        <dbReference type="ARBA" id="ARBA00022801"/>
    </source>
</evidence>
<keyword evidence="8" id="KW-1185">Reference proteome</keyword>
<dbReference type="CDD" id="cd07557">
    <property type="entry name" value="trimeric_dUTPase"/>
    <property type="match status" value="1"/>
</dbReference>
<dbReference type="EnsemblMetazoa" id="tetur09g03540.1">
    <property type="protein sequence ID" value="tetur09g03540.1"/>
    <property type="gene ID" value="tetur09g03540"/>
</dbReference>
<dbReference type="EC" id="3.6.1.23" evidence="5"/>
<dbReference type="PANTHER" id="PTHR11241">
    <property type="entry name" value="DEOXYURIDINE 5'-TRIPHOSPHATE NUCLEOTIDOHYDROLASE"/>
    <property type="match status" value="1"/>
</dbReference>